<keyword evidence="8" id="KW-1278">Translocase</keyword>
<keyword evidence="9" id="KW-0249">Electron transport</keyword>
<comment type="subcellular location">
    <subcellularLocation>
        <location evidence="1">Mitochondrion membrane</location>
        <topology evidence="1">Multi-pass membrane protein</topology>
    </subcellularLocation>
</comment>
<evidence type="ECO:0000256" key="11">
    <source>
        <dbReference type="ARBA" id="ARBA00023027"/>
    </source>
</evidence>
<gene>
    <name evidence="17" type="primary">ND6</name>
</gene>
<evidence type="ECO:0000256" key="9">
    <source>
        <dbReference type="ARBA" id="ARBA00022982"/>
    </source>
</evidence>
<keyword evidence="7 16" id="KW-0812">Transmembrane</keyword>
<dbReference type="GO" id="GO:0031966">
    <property type="term" value="C:mitochondrial membrane"/>
    <property type="evidence" value="ECO:0007669"/>
    <property type="project" value="UniProtKB-SubCell"/>
</dbReference>
<accession>A0A5J6UPX8</accession>
<keyword evidence="12 17" id="KW-0496">Mitochondrion</keyword>
<evidence type="ECO:0000256" key="5">
    <source>
        <dbReference type="ARBA" id="ARBA00022448"/>
    </source>
</evidence>
<organism evidence="17">
    <name type="scientific">Munidopsis lauensis</name>
    <dbReference type="NCBI Taxonomy" id="418534"/>
    <lineage>
        <taxon>Eukaryota</taxon>
        <taxon>Metazoa</taxon>
        <taxon>Ecdysozoa</taxon>
        <taxon>Arthropoda</taxon>
        <taxon>Crustacea</taxon>
        <taxon>Multicrustacea</taxon>
        <taxon>Malacostraca</taxon>
        <taxon>Eumalacostraca</taxon>
        <taxon>Eucarida</taxon>
        <taxon>Decapoda</taxon>
        <taxon>Pleocyemata</taxon>
        <taxon>Anomura</taxon>
        <taxon>Galatheoidea</taxon>
        <taxon>Munidopsidae</taxon>
        <taxon>Munidopsis</taxon>
    </lineage>
</organism>
<feature type="transmembrane region" description="Helical" evidence="16">
    <location>
        <begin position="81"/>
        <end position="101"/>
    </location>
</feature>
<feature type="transmembrane region" description="Helical" evidence="16">
    <location>
        <begin position="141"/>
        <end position="163"/>
    </location>
</feature>
<evidence type="ECO:0000256" key="2">
    <source>
        <dbReference type="ARBA" id="ARBA00005698"/>
    </source>
</evidence>
<evidence type="ECO:0000256" key="15">
    <source>
        <dbReference type="ARBA" id="ARBA00049551"/>
    </source>
</evidence>
<dbReference type="GO" id="GO:0008137">
    <property type="term" value="F:NADH dehydrogenase (ubiquinone) activity"/>
    <property type="evidence" value="ECO:0007669"/>
    <property type="project" value="UniProtKB-EC"/>
</dbReference>
<evidence type="ECO:0000256" key="3">
    <source>
        <dbReference type="ARBA" id="ARBA00012944"/>
    </source>
</evidence>
<comment type="similarity">
    <text evidence="2">Belongs to the complex I subunit 6 family.</text>
</comment>
<evidence type="ECO:0000256" key="4">
    <source>
        <dbReference type="ARBA" id="ARBA00021095"/>
    </source>
</evidence>
<evidence type="ECO:0000256" key="6">
    <source>
        <dbReference type="ARBA" id="ARBA00022660"/>
    </source>
</evidence>
<name>A0A5J6UPX8_9EUCA</name>
<dbReference type="InterPro" id="IPR050269">
    <property type="entry name" value="ComplexI_Subunit6"/>
</dbReference>
<proteinExistence type="inferred from homology"/>
<dbReference type="PANTHER" id="PTHR11435">
    <property type="entry name" value="NADH UBIQUINONE OXIDOREDUCTASE SUBUNIT ND6"/>
    <property type="match status" value="1"/>
</dbReference>
<evidence type="ECO:0000256" key="12">
    <source>
        <dbReference type="ARBA" id="ARBA00023128"/>
    </source>
</evidence>
<feature type="transmembrane region" description="Helical" evidence="16">
    <location>
        <begin position="49"/>
        <end position="69"/>
    </location>
</feature>
<geneLocation type="mitochondrion" evidence="17"/>
<keyword evidence="10 16" id="KW-1133">Transmembrane helix</keyword>
<keyword evidence="11" id="KW-0520">NAD</keyword>
<keyword evidence="5" id="KW-0813">Transport</keyword>
<dbReference type="AlphaFoldDB" id="A0A5J6UPX8"/>
<reference evidence="17" key="1">
    <citation type="journal article" date="2019" name="Ecol. Evol.">
        <title>The complete mitochondrial genomes of two vent squat lobsters, Munidopsis lauensis and M. verrilli: Novel gene arrangements and phylogenetic implications.</title>
        <authorList>
            <person name="Sun S.E."/>
            <person name="Sha Z."/>
            <person name="Wang Y."/>
        </authorList>
    </citation>
    <scope>NUCLEOTIDE SEQUENCE</scope>
</reference>
<protein>
    <recommendedName>
        <fullName evidence="4">NADH-ubiquinone oxidoreductase chain 6</fullName>
        <ecNumber evidence="3">7.1.1.2</ecNumber>
    </recommendedName>
    <alternativeName>
        <fullName evidence="14">NADH dehydrogenase subunit 6</fullName>
    </alternativeName>
</protein>
<evidence type="ECO:0000256" key="16">
    <source>
        <dbReference type="SAM" id="Phobius"/>
    </source>
</evidence>
<evidence type="ECO:0000256" key="8">
    <source>
        <dbReference type="ARBA" id="ARBA00022967"/>
    </source>
</evidence>
<keyword evidence="6" id="KW-0679">Respiratory chain</keyword>
<evidence type="ECO:0000256" key="7">
    <source>
        <dbReference type="ARBA" id="ARBA00022692"/>
    </source>
</evidence>
<evidence type="ECO:0000313" key="17">
    <source>
        <dbReference type="EMBL" id="QFG40081.1"/>
    </source>
</evidence>
<evidence type="ECO:0000256" key="14">
    <source>
        <dbReference type="ARBA" id="ARBA00031019"/>
    </source>
</evidence>
<dbReference type="EC" id="7.1.1.2" evidence="3"/>
<sequence>MLSFILPASLILSFLFLSMTHPLTAGLTLLLQTTLVATITGLAYPSFWFSYILFLIFLGGMLVLFIYVASIASNEQFKFNFKALLLAGGFSFFFSALAFLLDPILTPNKTATPVSSLAYKFNMSDSAFQISPIYNTPSCPFTLYIICYLLLVLIMIVKIMNIFSSPLRVSN</sequence>
<keyword evidence="13 16" id="KW-0472">Membrane</keyword>
<dbReference type="PANTHER" id="PTHR11435:SF1">
    <property type="entry name" value="NADH-UBIQUINONE OXIDOREDUCTASE CHAIN 6"/>
    <property type="match status" value="1"/>
</dbReference>
<dbReference type="EMBL" id="MH717895">
    <property type="protein sequence ID" value="QFG40081.1"/>
    <property type="molecule type" value="Genomic_DNA"/>
</dbReference>
<evidence type="ECO:0000256" key="10">
    <source>
        <dbReference type="ARBA" id="ARBA00022989"/>
    </source>
</evidence>
<evidence type="ECO:0000256" key="13">
    <source>
        <dbReference type="ARBA" id="ARBA00023136"/>
    </source>
</evidence>
<evidence type="ECO:0000256" key="1">
    <source>
        <dbReference type="ARBA" id="ARBA00004225"/>
    </source>
</evidence>
<comment type="catalytic activity">
    <reaction evidence="15">
        <text>a ubiquinone + NADH + 5 H(+)(in) = a ubiquinol + NAD(+) + 4 H(+)(out)</text>
        <dbReference type="Rhea" id="RHEA:29091"/>
        <dbReference type="Rhea" id="RHEA-COMP:9565"/>
        <dbReference type="Rhea" id="RHEA-COMP:9566"/>
        <dbReference type="ChEBI" id="CHEBI:15378"/>
        <dbReference type="ChEBI" id="CHEBI:16389"/>
        <dbReference type="ChEBI" id="CHEBI:17976"/>
        <dbReference type="ChEBI" id="CHEBI:57540"/>
        <dbReference type="ChEBI" id="CHEBI:57945"/>
        <dbReference type="EC" id="7.1.1.2"/>
    </reaction>
</comment>